<dbReference type="Proteomes" id="UP001189429">
    <property type="component" value="Unassembled WGS sequence"/>
</dbReference>
<evidence type="ECO:0000313" key="1">
    <source>
        <dbReference type="EMBL" id="CAK0833915.1"/>
    </source>
</evidence>
<dbReference type="SUPFAM" id="SSF51197">
    <property type="entry name" value="Clavaminate synthase-like"/>
    <property type="match status" value="1"/>
</dbReference>
<sequence length="519" mass="54255">MELQISASGGVEAAATVPFPVRLSSCREASARCMLTLEEGGSVRARLLESSEGPVLCDSGWVQLGGEDWVCLDCAAASRLLCCACECASGWTLCFDVKERPDRPPLLRSVHVAAASPAGAAAAEGDAVAAASAGGTLGAVAGGAGSAQCFDCTDAQSEASLGLRAARAPPGLPVRSAGAGRADRTPEEALQQLLGGGASGLPQWLLQPSLWEALSRGLRFEAGSSEGGALAVPRAQLRAARAELERSGHARLEGLSWDDVGVSMQAIADTMASLQERGVPPVFVFMYGEVWALWRSLFAAAAELLGVSEEELRLDASVFAWALRPAGAAGEVGSNFGRPHRDDSYSDCHTADGRLSILSMWLPVVPVTTSNGCMYVVPAQHDPLFAEPSHPLHMRPEEQMPWAHIRPLPASPGDVLMWKGNLIHWGSAPDGAGDPRKSIASAFFRAGSAAGQGISLGRLRAGLSVSARLQLVLRALLVYSDWHPGFAGLERVLQGPGFEKAIPTGPHERVAAGSMPHSN</sequence>
<accession>A0ABN9SQ05</accession>
<organism evidence="1 2">
    <name type="scientific">Prorocentrum cordatum</name>
    <dbReference type="NCBI Taxonomy" id="2364126"/>
    <lineage>
        <taxon>Eukaryota</taxon>
        <taxon>Sar</taxon>
        <taxon>Alveolata</taxon>
        <taxon>Dinophyceae</taxon>
        <taxon>Prorocentrales</taxon>
        <taxon>Prorocentraceae</taxon>
        <taxon>Prorocentrum</taxon>
    </lineage>
</organism>
<name>A0ABN9SQ05_9DINO</name>
<reference evidence="1" key="1">
    <citation type="submission" date="2023-10" db="EMBL/GenBank/DDBJ databases">
        <authorList>
            <person name="Chen Y."/>
            <person name="Shah S."/>
            <person name="Dougan E. K."/>
            <person name="Thang M."/>
            <person name="Chan C."/>
        </authorList>
    </citation>
    <scope>NUCLEOTIDE SEQUENCE [LARGE SCALE GENOMIC DNA]</scope>
</reference>
<dbReference type="EMBL" id="CAUYUJ010012425">
    <property type="protein sequence ID" value="CAK0833915.1"/>
    <property type="molecule type" value="Genomic_DNA"/>
</dbReference>
<comment type="caution">
    <text evidence="1">The sequence shown here is derived from an EMBL/GenBank/DDBJ whole genome shotgun (WGS) entry which is preliminary data.</text>
</comment>
<gene>
    <name evidence="1" type="ORF">PCOR1329_LOCUS31469</name>
</gene>
<protein>
    <recommendedName>
        <fullName evidence="3">Phytanoyl-dioxygenase</fullName>
    </recommendedName>
</protein>
<keyword evidence="2" id="KW-1185">Reference proteome</keyword>
<dbReference type="Pfam" id="PF05721">
    <property type="entry name" value="PhyH"/>
    <property type="match status" value="1"/>
</dbReference>
<dbReference type="InterPro" id="IPR008775">
    <property type="entry name" value="Phytyl_CoA_dOase-like"/>
</dbReference>
<dbReference type="Gene3D" id="2.60.120.620">
    <property type="entry name" value="q2cbj1_9rhob like domain"/>
    <property type="match status" value="1"/>
</dbReference>
<evidence type="ECO:0008006" key="3">
    <source>
        <dbReference type="Google" id="ProtNLM"/>
    </source>
</evidence>
<evidence type="ECO:0000313" key="2">
    <source>
        <dbReference type="Proteomes" id="UP001189429"/>
    </source>
</evidence>
<proteinExistence type="predicted"/>